<dbReference type="Pfam" id="PF19698">
    <property type="entry name" value="DUF6197"/>
    <property type="match status" value="1"/>
</dbReference>
<dbReference type="AlphaFoldDB" id="A0A1C5G299"/>
<proteinExistence type="predicted"/>
<sequence length="145" mass="15736">MKATQKPPAGVQVTPADLLRCAALYLRRHGWTQGTYYATTDALTSPACAVGAIGMACAGKPLLDPALLSSADEDIYHQSIAALVDYLDAFAPLFHVDEDGHLLDEHTSPFSWNDEPARTAEQVVTALEKAADEWDRLHMQGGENR</sequence>
<protein>
    <submittedName>
        <fullName evidence="1">Uncharacterized protein</fullName>
    </submittedName>
</protein>
<dbReference type="RefSeq" id="WP_088998265.1">
    <property type="nucleotide sequence ID" value="NZ_LT607733.1"/>
</dbReference>
<dbReference type="GeneID" id="95800101"/>
<gene>
    <name evidence="1" type="ORF">GA0070610_0196</name>
</gene>
<reference evidence="1 2" key="1">
    <citation type="submission" date="2016-06" db="EMBL/GenBank/DDBJ databases">
        <authorList>
            <person name="Kjaerup R.B."/>
            <person name="Dalgaard T.S."/>
            <person name="Juul-Madsen H.R."/>
        </authorList>
    </citation>
    <scope>NUCLEOTIDE SEQUENCE [LARGE SCALE GENOMIC DNA]</scope>
    <source>
        <strain evidence="1 2">DSM 43913</strain>
    </source>
</reference>
<keyword evidence="2" id="KW-1185">Reference proteome</keyword>
<organism evidence="1 2">
    <name type="scientific">Micromonospora echinofusca</name>
    <dbReference type="NCBI Taxonomy" id="47858"/>
    <lineage>
        <taxon>Bacteria</taxon>
        <taxon>Bacillati</taxon>
        <taxon>Actinomycetota</taxon>
        <taxon>Actinomycetes</taxon>
        <taxon>Micromonosporales</taxon>
        <taxon>Micromonosporaceae</taxon>
        <taxon>Micromonospora</taxon>
    </lineage>
</organism>
<accession>A0A1C5G299</accession>
<evidence type="ECO:0000313" key="2">
    <source>
        <dbReference type="Proteomes" id="UP000198251"/>
    </source>
</evidence>
<dbReference type="InterPro" id="IPR045677">
    <property type="entry name" value="DUF6197"/>
</dbReference>
<evidence type="ECO:0000313" key="1">
    <source>
        <dbReference type="EMBL" id="SCG14003.1"/>
    </source>
</evidence>
<dbReference type="Proteomes" id="UP000198251">
    <property type="component" value="Chromosome I"/>
</dbReference>
<dbReference type="EMBL" id="LT607733">
    <property type="protein sequence ID" value="SCG14003.1"/>
    <property type="molecule type" value="Genomic_DNA"/>
</dbReference>
<name>A0A1C5G299_MICEH</name>